<dbReference type="SUPFAM" id="SSF51182">
    <property type="entry name" value="RmlC-like cupins"/>
    <property type="match status" value="1"/>
</dbReference>
<sequence length="349" mass="41581">MDTFMTILSEETGSRRSVYSYQYLRNNNQMGYHTEDRNGSLYHCLNQDIMVSILQYQREKNVKISMFLNDIPFNHEISDLEMPRHRNDFIELTYVIQGTISVIVDQELMTFTENELYLINPNVPFQEKKNISDAVVFNISLRSSFFNEILLSNIPEDSLQGFLRKCLMNEKNSAKMLRFTPSIHSVQKKISDVYSLILTEYKTRATGYMLIIQGYFTRLLDYLVSNYQFSFSEDVKNKYKEYMFQEVKNYLYTHYQVVQLQDLEDTFHYSGNYFNRLIQTFTGKSYSSYLIHIRLKIARDMLEYSTKKIDDIMEQVGYHNKGFFYKVFTEKYGKTPAAYRRELKKQDGR</sequence>
<evidence type="ECO:0000313" key="6">
    <source>
        <dbReference type="Proteomes" id="UP000245412"/>
    </source>
</evidence>
<evidence type="ECO:0000313" key="5">
    <source>
        <dbReference type="EMBL" id="PWJ78012.1"/>
    </source>
</evidence>
<accession>A0AB73T8B0</accession>
<organism evidence="5 6">
    <name type="scientific">Murimonas intestini</name>
    <dbReference type="NCBI Taxonomy" id="1337051"/>
    <lineage>
        <taxon>Bacteria</taxon>
        <taxon>Bacillati</taxon>
        <taxon>Bacillota</taxon>
        <taxon>Clostridia</taxon>
        <taxon>Lachnospirales</taxon>
        <taxon>Lachnospiraceae</taxon>
        <taxon>Murimonas</taxon>
    </lineage>
</organism>
<protein>
    <submittedName>
        <fullName evidence="5">AraC-like protein</fullName>
    </submittedName>
</protein>
<dbReference type="InterPro" id="IPR014710">
    <property type="entry name" value="RmlC-like_jellyroll"/>
</dbReference>
<keyword evidence="2" id="KW-0238">DNA-binding</keyword>
<feature type="domain" description="HTH araC/xylS-type" evidence="4">
    <location>
        <begin position="245"/>
        <end position="342"/>
    </location>
</feature>
<reference evidence="5 6" key="1">
    <citation type="submission" date="2018-05" db="EMBL/GenBank/DDBJ databases">
        <authorList>
            <person name="Goeker M."/>
            <person name="Huntemann M."/>
            <person name="Clum A."/>
            <person name="Pillay M."/>
            <person name="Palaniappan K."/>
            <person name="Varghese N."/>
            <person name="Mikhailova N."/>
            <person name="Stamatis D."/>
            <person name="Reddy T."/>
            <person name="Daum C."/>
            <person name="Shapiro N."/>
            <person name="Ivanova N."/>
            <person name="Kyrpides N."/>
            <person name="Woyke T."/>
        </authorList>
    </citation>
    <scope>NUCLEOTIDE SEQUENCE [LARGE SCALE GENOMIC DNA]</scope>
    <source>
        <strain evidence="5 6">DSM 26524</strain>
    </source>
</reference>
<evidence type="ECO:0000256" key="2">
    <source>
        <dbReference type="ARBA" id="ARBA00023125"/>
    </source>
</evidence>
<dbReference type="RefSeq" id="WP_109624961.1">
    <property type="nucleotide sequence ID" value="NZ_JANKBI010000012.1"/>
</dbReference>
<dbReference type="SMART" id="SM00342">
    <property type="entry name" value="HTH_ARAC"/>
    <property type="match status" value="1"/>
</dbReference>
<keyword evidence="6" id="KW-1185">Reference proteome</keyword>
<dbReference type="InterPro" id="IPR009057">
    <property type="entry name" value="Homeodomain-like_sf"/>
</dbReference>
<dbReference type="GO" id="GO:0043565">
    <property type="term" value="F:sequence-specific DNA binding"/>
    <property type="evidence" value="ECO:0007669"/>
    <property type="project" value="InterPro"/>
</dbReference>
<dbReference type="GO" id="GO:0003700">
    <property type="term" value="F:DNA-binding transcription factor activity"/>
    <property type="evidence" value="ECO:0007669"/>
    <property type="project" value="InterPro"/>
</dbReference>
<name>A0AB73T8B0_9FIRM</name>
<evidence type="ECO:0000259" key="4">
    <source>
        <dbReference type="PROSITE" id="PS01124"/>
    </source>
</evidence>
<keyword evidence="3" id="KW-0804">Transcription</keyword>
<gene>
    <name evidence="5" type="ORF">C7383_102145</name>
</gene>
<dbReference type="InterPro" id="IPR011051">
    <property type="entry name" value="RmlC_Cupin_sf"/>
</dbReference>
<evidence type="ECO:0000256" key="3">
    <source>
        <dbReference type="ARBA" id="ARBA00023163"/>
    </source>
</evidence>
<dbReference type="AlphaFoldDB" id="A0AB73T8B0"/>
<dbReference type="Gene3D" id="1.10.10.60">
    <property type="entry name" value="Homeodomain-like"/>
    <property type="match status" value="2"/>
</dbReference>
<dbReference type="EMBL" id="QGGY01000002">
    <property type="protein sequence ID" value="PWJ78012.1"/>
    <property type="molecule type" value="Genomic_DNA"/>
</dbReference>
<dbReference type="Proteomes" id="UP000245412">
    <property type="component" value="Unassembled WGS sequence"/>
</dbReference>
<dbReference type="Pfam" id="PF12833">
    <property type="entry name" value="HTH_18"/>
    <property type="match status" value="1"/>
</dbReference>
<dbReference type="PANTHER" id="PTHR43280:SF28">
    <property type="entry name" value="HTH-TYPE TRANSCRIPTIONAL ACTIVATOR RHAS"/>
    <property type="match status" value="1"/>
</dbReference>
<dbReference type="PANTHER" id="PTHR43280">
    <property type="entry name" value="ARAC-FAMILY TRANSCRIPTIONAL REGULATOR"/>
    <property type="match status" value="1"/>
</dbReference>
<dbReference type="PROSITE" id="PS01124">
    <property type="entry name" value="HTH_ARAC_FAMILY_2"/>
    <property type="match status" value="1"/>
</dbReference>
<evidence type="ECO:0000256" key="1">
    <source>
        <dbReference type="ARBA" id="ARBA00023015"/>
    </source>
</evidence>
<comment type="caution">
    <text evidence="5">The sequence shown here is derived from an EMBL/GenBank/DDBJ whole genome shotgun (WGS) entry which is preliminary data.</text>
</comment>
<dbReference type="Gene3D" id="2.60.120.10">
    <property type="entry name" value="Jelly Rolls"/>
    <property type="match status" value="1"/>
</dbReference>
<proteinExistence type="predicted"/>
<dbReference type="InterPro" id="IPR018060">
    <property type="entry name" value="HTH_AraC"/>
</dbReference>
<dbReference type="SUPFAM" id="SSF46689">
    <property type="entry name" value="Homeodomain-like"/>
    <property type="match status" value="1"/>
</dbReference>
<keyword evidence="1" id="KW-0805">Transcription regulation</keyword>